<dbReference type="RefSeq" id="WP_129749497.1">
    <property type="nucleotide sequence ID" value="NZ_JUIW01000001.1"/>
</dbReference>
<dbReference type="AlphaFoldDB" id="A0A444WJ75"/>
<keyword evidence="1" id="KW-1133">Transmembrane helix</keyword>
<keyword evidence="3" id="KW-1185">Reference proteome</keyword>
<keyword evidence="1" id="KW-0472">Membrane</keyword>
<name>A0A444WJ75_9FLAO</name>
<evidence type="ECO:0000313" key="2">
    <source>
        <dbReference type="EMBL" id="RYJ45732.1"/>
    </source>
</evidence>
<reference evidence="2 3" key="1">
    <citation type="submission" date="2014-12" db="EMBL/GenBank/DDBJ databases">
        <title>Genome sequence of Flavobacterium beibuense RSKm HC5.</title>
        <authorList>
            <person name="Kim J.F."/>
            <person name="Song J.Y."/>
            <person name="Kwak M.-J."/>
            <person name="Lee S.-W."/>
        </authorList>
    </citation>
    <scope>NUCLEOTIDE SEQUENCE [LARGE SCALE GENOMIC DNA]</scope>
    <source>
        <strain evidence="2 3">RSKm HC5</strain>
    </source>
</reference>
<protein>
    <submittedName>
        <fullName evidence="2">Uncharacterized protein</fullName>
    </submittedName>
</protein>
<accession>A0A444WJ75</accession>
<dbReference type="EMBL" id="JUIW01000001">
    <property type="protein sequence ID" value="RYJ45732.1"/>
    <property type="molecule type" value="Genomic_DNA"/>
</dbReference>
<comment type="caution">
    <text evidence="2">The sequence shown here is derived from an EMBL/GenBank/DDBJ whole genome shotgun (WGS) entry which is preliminary data.</text>
</comment>
<evidence type="ECO:0000256" key="1">
    <source>
        <dbReference type="SAM" id="Phobius"/>
    </source>
</evidence>
<feature type="transmembrane region" description="Helical" evidence="1">
    <location>
        <begin position="33"/>
        <end position="54"/>
    </location>
</feature>
<organism evidence="2 3">
    <name type="scientific">Flavobacterium beibuense</name>
    <dbReference type="NCBI Taxonomy" id="657326"/>
    <lineage>
        <taxon>Bacteria</taxon>
        <taxon>Pseudomonadati</taxon>
        <taxon>Bacteroidota</taxon>
        <taxon>Flavobacteriia</taxon>
        <taxon>Flavobacteriales</taxon>
        <taxon>Flavobacteriaceae</taxon>
        <taxon>Flavobacterium</taxon>
    </lineage>
</organism>
<gene>
    <name evidence="2" type="ORF">NU09_0324</name>
</gene>
<keyword evidence="1" id="KW-0812">Transmembrane</keyword>
<sequence length="82" mass="9259">MKLVLLIPTVVLMAISGYNLSVEFTKTGEANYLIFKAVHLTVLLISVLCTAAIIRSMFKIKYVEVPETNDNKNYNELELQHS</sequence>
<dbReference type="Proteomes" id="UP000289775">
    <property type="component" value="Unassembled WGS sequence"/>
</dbReference>
<proteinExistence type="predicted"/>
<dbReference type="OrthoDB" id="1364645at2"/>
<evidence type="ECO:0000313" key="3">
    <source>
        <dbReference type="Proteomes" id="UP000289775"/>
    </source>
</evidence>